<organism evidence="2">
    <name type="scientific">Brassica napus</name>
    <name type="common">Rape</name>
    <dbReference type="NCBI Taxonomy" id="3708"/>
    <lineage>
        <taxon>Eukaryota</taxon>
        <taxon>Viridiplantae</taxon>
        <taxon>Streptophyta</taxon>
        <taxon>Embryophyta</taxon>
        <taxon>Tracheophyta</taxon>
        <taxon>Spermatophyta</taxon>
        <taxon>Magnoliopsida</taxon>
        <taxon>eudicotyledons</taxon>
        <taxon>Gunneridae</taxon>
        <taxon>Pentapetalae</taxon>
        <taxon>rosids</taxon>
        <taxon>malvids</taxon>
        <taxon>Brassicales</taxon>
        <taxon>Brassicaceae</taxon>
        <taxon>Brassiceae</taxon>
        <taxon>Brassica</taxon>
    </lineage>
</organism>
<gene>
    <name evidence="2" type="ORF">DARMORV10_C09P59350.1</name>
</gene>
<feature type="compositionally biased region" description="Basic and acidic residues" evidence="1">
    <location>
        <begin position="1"/>
        <end position="19"/>
    </location>
</feature>
<sequence length="179" mass="19505">MAKDGTVRPKTLLDTRIEEPPQVPHLDAGGASGRRRRHLSSYVFLQLHYDVIFYCFLAKSFIHSHLFGASSSSDLAVERPDSTHKSSSQDNRGIPSLVYASSPDLSANSPSFAAASPDTSLSFASHHYQEVTKALLCETFPETGFARGATLDFLDSLDLQTFSLGQCSVSPMPFLLHLG</sequence>
<reference evidence="2" key="1">
    <citation type="submission" date="2021-01" db="EMBL/GenBank/DDBJ databases">
        <authorList>
            <consortium name="Genoscope - CEA"/>
            <person name="William W."/>
        </authorList>
    </citation>
    <scope>NUCLEOTIDE SEQUENCE</scope>
</reference>
<feature type="region of interest" description="Disordered" evidence="1">
    <location>
        <begin position="1"/>
        <end position="33"/>
    </location>
</feature>
<proteinExistence type="predicted"/>
<dbReference type="Proteomes" id="UP001295469">
    <property type="component" value="Chromosome C09"/>
</dbReference>
<name>A0A816J3P9_BRANA</name>
<evidence type="ECO:0000313" key="2">
    <source>
        <dbReference type="EMBL" id="CAF1781105.1"/>
    </source>
</evidence>
<accession>A0A816J3P9</accession>
<protein>
    <submittedName>
        <fullName evidence="2">(rape) hypothetical protein</fullName>
    </submittedName>
</protein>
<evidence type="ECO:0000256" key="1">
    <source>
        <dbReference type="SAM" id="MobiDB-lite"/>
    </source>
</evidence>
<dbReference type="AlphaFoldDB" id="A0A816J3P9"/>
<dbReference type="EMBL" id="HG994373">
    <property type="protein sequence ID" value="CAF1781105.1"/>
    <property type="molecule type" value="Genomic_DNA"/>
</dbReference>